<dbReference type="HAMAP" id="MF_00371">
    <property type="entry name" value="Ribosomal_eS27"/>
    <property type="match status" value="1"/>
</dbReference>
<comment type="similarity">
    <text evidence="1 6 7">Belongs to the eukaryotic ribosomal protein eS27 family.</text>
</comment>
<dbReference type="InterPro" id="IPR023407">
    <property type="entry name" value="Ribosomal_eS27_Zn-bd_dom_sf"/>
</dbReference>
<dbReference type="GeneID" id="72190666"/>
<evidence type="ECO:0000313" key="10">
    <source>
        <dbReference type="Proteomes" id="UP000830434"/>
    </source>
</evidence>
<dbReference type="GO" id="GO:0006412">
    <property type="term" value="P:translation"/>
    <property type="evidence" value="ECO:0007669"/>
    <property type="project" value="UniProtKB-UniRule"/>
</dbReference>
<feature type="zinc finger region" description="C4-type" evidence="6">
    <location>
        <begin position="10"/>
        <end position="32"/>
    </location>
</feature>
<dbReference type="SUPFAM" id="SSF57829">
    <property type="entry name" value="Zn-binding ribosomal proteins"/>
    <property type="match status" value="1"/>
</dbReference>
<dbReference type="Proteomes" id="UP000830434">
    <property type="component" value="Chromosome"/>
</dbReference>
<reference evidence="9" key="1">
    <citation type="submission" date="2022-04" db="EMBL/GenBank/DDBJ databases">
        <title>Diverse halophilic archaea isolated from saline environments.</title>
        <authorList>
            <person name="Cui H.-L."/>
        </authorList>
    </citation>
    <scope>NUCLEOTIDE SEQUENCE</scope>
    <source>
        <strain evidence="9">XZYJT40</strain>
    </source>
</reference>
<evidence type="ECO:0000256" key="8">
    <source>
        <dbReference type="SAM" id="MobiDB-lite"/>
    </source>
</evidence>
<evidence type="ECO:0000256" key="6">
    <source>
        <dbReference type="HAMAP-Rule" id="MF_00371"/>
    </source>
</evidence>
<feature type="binding site" evidence="6">
    <location>
        <position position="29"/>
    </location>
    <ligand>
        <name>Zn(2+)</name>
        <dbReference type="ChEBI" id="CHEBI:29105"/>
    </ligand>
</feature>
<dbReference type="PROSITE" id="PS01168">
    <property type="entry name" value="RIBOSOMAL_S27E"/>
    <property type="match status" value="1"/>
</dbReference>
<keyword evidence="4 6" id="KW-0689">Ribosomal protein</keyword>
<evidence type="ECO:0000256" key="4">
    <source>
        <dbReference type="ARBA" id="ARBA00022980"/>
    </source>
</evidence>
<feature type="region of interest" description="Disordered" evidence="8">
    <location>
        <begin position="52"/>
        <end position="72"/>
    </location>
</feature>
<dbReference type="AlphaFoldDB" id="A0A8U0IGY3"/>
<keyword evidence="2 6" id="KW-0863">Zinc-finger</keyword>
<dbReference type="Gene3D" id="2.20.25.100">
    <property type="entry name" value="Zn-binding ribosomal proteins"/>
    <property type="match status" value="1"/>
</dbReference>
<evidence type="ECO:0000256" key="5">
    <source>
        <dbReference type="ARBA" id="ARBA00023274"/>
    </source>
</evidence>
<feature type="binding site" evidence="6">
    <location>
        <position position="32"/>
    </location>
    <ligand>
        <name>Zn(2+)</name>
        <dbReference type="ChEBI" id="CHEBI:29105"/>
    </ligand>
</feature>
<dbReference type="NCBIfam" id="NF001629">
    <property type="entry name" value="PRK00415.1"/>
    <property type="match status" value="1"/>
</dbReference>
<dbReference type="KEGG" id="haxz:M0R88_12385"/>
<dbReference type="GO" id="GO:0008270">
    <property type="term" value="F:zinc ion binding"/>
    <property type="evidence" value="ECO:0007669"/>
    <property type="project" value="UniProtKB-UniRule"/>
</dbReference>
<evidence type="ECO:0000256" key="7">
    <source>
        <dbReference type="RuleBase" id="RU000671"/>
    </source>
</evidence>
<evidence type="ECO:0000256" key="2">
    <source>
        <dbReference type="ARBA" id="ARBA00022771"/>
    </source>
</evidence>
<dbReference type="InterPro" id="IPR000592">
    <property type="entry name" value="Ribosomal_eS27"/>
</dbReference>
<name>A0A8U0IGY3_9EURY</name>
<comment type="cofactor">
    <cofactor evidence="6 7">
        <name>Zn(2+)</name>
        <dbReference type="ChEBI" id="CHEBI:29105"/>
    </cofactor>
    <text evidence="6 7">Binds 1 zinc ion per subunit.</text>
</comment>
<dbReference type="EMBL" id="CP096658">
    <property type="protein sequence ID" value="UPV99318.1"/>
    <property type="molecule type" value="Genomic_DNA"/>
</dbReference>
<dbReference type="Pfam" id="PF01667">
    <property type="entry name" value="Ribosomal_S27e"/>
    <property type="match status" value="1"/>
</dbReference>
<keyword evidence="10" id="KW-1185">Reference proteome</keyword>
<organism evidence="9 10">
    <name type="scientific">Halorussus gelatinilyticus</name>
    <dbReference type="NCBI Taxonomy" id="2937524"/>
    <lineage>
        <taxon>Archaea</taxon>
        <taxon>Methanobacteriati</taxon>
        <taxon>Methanobacteriota</taxon>
        <taxon>Stenosarchaea group</taxon>
        <taxon>Halobacteria</taxon>
        <taxon>Halobacteriales</taxon>
        <taxon>Haladaptataceae</taxon>
        <taxon>Halorussus</taxon>
    </lineage>
</organism>
<dbReference type="GO" id="GO:0005840">
    <property type="term" value="C:ribosome"/>
    <property type="evidence" value="ECO:0007669"/>
    <property type="project" value="UniProtKB-KW"/>
</dbReference>
<evidence type="ECO:0000256" key="3">
    <source>
        <dbReference type="ARBA" id="ARBA00022833"/>
    </source>
</evidence>
<dbReference type="GO" id="GO:0003735">
    <property type="term" value="F:structural constituent of ribosome"/>
    <property type="evidence" value="ECO:0007669"/>
    <property type="project" value="InterPro"/>
</dbReference>
<evidence type="ECO:0000313" key="9">
    <source>
        <dbReference type="EMBL" id="UPV99318.1"/>
    </source>
</evidence>
<gene>
    <name evidence="6" type="primary">rps27e</name>
    <name evidence="9" type="ORF">M0R88_12385</name>
</gene>
<comment type="subunit">
    <text evidence="6">Part of the 30S ribosomal subunit.</text>
</comment>
<dbReference type="GO" id="GO:1990904">
    <property type="term" value="C:ribonucleoprotein complex"/>
    <property type="evidence" value="ECO:0007669"/>
    <property type="project" value="UniProtKB-KW"/>
</dbReference>
<sequence>MAGNFYKVQCPDCDNEQVVFGKAATEVACAVCGATLARPTGGDAEFEGEVIETVERRSASSRTESDETVEAQ</sequence>
<keyword evidence="5 6" id="KW-0687">Ribonucleoprotein</keyword>
<evidence type="ECO:0000256" key="1">
    <source>
        <dbReference type="ARBA" id="ARBA00010919"/>
    </source>
</evidence>
<keyword evidence="6 7" id="KW-0479">Metal-binding</keyword>
<keyword evidence="3 6" id="KW-0862">Zinc</keyword>
<proteinExistence type="inferred from homology"/>
<feature type="binding site" evidence="6">
    <location>
        <position position="13"/>
    </location>
    <ligand>
        <name>Zn(2+)</name>
        <dbReference type="ChEBI" id="CHEBI:29105"/>
    </ligand>
</feature>
<feature type="binding site" evidence="6">
    <location>
        <position position="10"/>
    </location>
    <ligand>
        <name>Zn(2+)</name>
        <dbReference type="ChEBI" id="CHEBI:29105"/>
    </ligand>
</feature>
<protein>
    <recommendedName>
        <fullName evidence="6">Small ribosomal subunit protein eS27</fullName>
    </recommendedName>
</protein>
<dbReference type="RefSeq" id="WP_248653815.1">
    <property type="nucleotide sequence ID" value="NZ_CP096658.1"/>
</dbReference>
<dbReference type="InterPro" id="IPR011332">
    <property type="entry name" value="Ribosomal_zn-bd"/>
</dbReference>
<accession>A0A8U0IGY3</accession>